<evidence type="ECO:0000256" key="2">
    <source>
        <dbReference type="SAM" id="SignalP"/>
    </source>
</evidence>
<sequence>MLRLAASARRRTLAVLGATLVVGAAAAARPALLVDGVTFSYKVSSSRKDQKGAPPFTYLSTIRMADGNIRMDYTDGVNPMLGKDGYMVIRGNDERIALVNAKDKQVMVMDAATLGSGMGAMLNSPMLKLAFKDQSFSYEDLGPGETILGNRTRKFRLTQKYTIEMRVMGMRRSATEESVTDQWIASEVKGVDARAMQKWAKAFGSGIKVTNAELAAQMDRFMKETKGGLALKSVVVATHNDGKKTETDTTTMEIVDLKNASMDASIFTWPESYAVVDMGQVFAGIGDSIRAANARAGESATATPAVQTDTAKGPSIKDEIKKEGVKAGIRGILGRKKP</sequence>
<feature type="region of interest" description="Disordered" evidence="1">
    <location>
        <begin position="296"/>
        <end position="315"/>
    </location>
</feature>
<evidence type="ECO:0000256" key="1">
    <source>
        <dbReference type="SAM" id="MobiDB-lite"/>
    </source>
</evidence>
<evidence type="ECO:0000313" key="4">
    <source>
        <dbReference type="Proteomes" id="UP001161325"/>
    </source>
</evidence>
<keyword evidence="2" id="KW-0732">Signal</keyword>
<comment type="caution">
    <text evidence="3">The sequence shown here is derived from an EMBL/GenBank/DDBJ whole genome shotgun (WGS) entry which is preliminary data.</text>
</comment>
<dbReference type="AlphaFoldDB" id="A0AA37Q5F0"/>
<feature type="compositionally biased region" description="Polar residues" evidence="1">
    <location>
        <begin position="300"/>
        <end position="310"/>
    </location>
</feature>
<dbReference type="Proteomes" id="UP001161325">
    <property type="component" value="Unassembled WGS sequence"/>
</dbReference>
<organism evidence="3 4">
    <name type="scientific">Roseisolibacter agri</name>
    <dbReference type="NCBI Taxonomy" id="2014610"/>
    <lineage>
        <taxon>Bacteria</taxon>
        <taxon>Pseudomonadati</taxon>
        <taxon>Gemmatimonadota</taxon>
        <taxon>Gemmatimonadia</taxon>
        <taxon>Gemmatimonadales</taxon>
        <taxon>Gemmatimonadaceae</taxon>
        <taxon>Roseisolibacter</taxon>
    </lineage>
</organism>
<reference evidence="3" key="1">
    <citation type="submission" date="2022-08" db="EMBL/GenBank/DDBJ databases">
        <title>Draft genome sequencing of Roseisolibacter agri AW1220.</title>
        <authorList>
            <person name="Tobiishi Y."/>
            <person name="Tonouchi A."/>
        </authorList>
    </citation>
    <scope>NUCLEOTIDE SEQUENCE</scope>
    <source>
        <strain evidence="3">AW1220</strain>
    </source>
</reference>
<evidence type="ECO:0008006" key="5">
    <source>
        <dbReference type="Google" id="ProtNLM"/>
    </source>
</evidence>
<protein>
    <recommendedName>
        <fullName evidence="5">DUF4412 domain-containing protein</fullName>
    </recommendedName>
</protein>
<feature type="chain" id="PRO_5041326976" description="DUF4412 domain-containing protein" evidence="2">
    <location>
        <begin position="28"/>
        <end position="338"/>
    </location>
</feature>
<feature type="signal peptide" evidence="2">
    <location>
        <begin position="1"/>
        <end position="27"/>
    </location>
</feature>
<keyword evidence="4" id="KW-1185">Reference proteome</keyword>
<accession>A0AA37Q5F0</accession>
<evidence type="ECO:0000313" key="3">
    <source>
        <dbReference type="EMBL" id="GLC24092.1"/>
    </source>
</evidence>
<dbReference type="RefSeq" id="WP_284348538.1">
    <property type="nucleotide sequence ID" value="NZ_BRXS01000001.1"/>
</dbReference>
<dbReference type="EMBL" id="BRXS01000001">
    <property type="protein sequence ID" value="GLC24092.1"/>
    <property type="molecule type" value="Genomic_DNA"/>
</dbReference>
<proteinExistence type="predicted"/>
<name>A0AA37Q5F0_9BACT</name>
<gene>
    <name evidence="3" type="ORF">rosag_06050</name>
</gene>